<feature type="compositionally biased region" description="Basic and acidic residues" evidence="8">
    <location>
        <begin position="355"/>
        <end position="364"/>
    </location>
</feature>
<keyword evidence="2 9" id="KW-0812">Transmembrane</keyword>
<gene>
    <name evidence="11" type="ORF">TI39_contig593g00002</name>
</gene>
<dbReference type="SMART" id="SM00353">
    <property type="entry name" value="HLH"/>
    <property type="match status" value="1"/>
</dbReference>
<feature type="compositionally biased region" description="Polar residues" evidence="8">
    <location>
        <begin position="237"/>
        <end position="247"/>
    </location>
</feature>
<dbReference type="GO" id="GO:0046983">
    <property type="term" value="F:protein dimerization activity"/>
    <property type="evidence" value="ECO:0007669"/>
    <property type="project" value="InterPro"/>
</dbReference>
<evidence type="ECO:0000313" key="11">
    <source>
        <dbReference type="EMBL" id="KJX96963.1"/>
    </source>
</evidence>
<dbReference type="InterPro" id="IPR024512">
    <property type="entry name" value="Ser_palmitoyltrfase_ssu-like"/>
</dbReference>
<keyword evidence="12" id="KW-1185">Reference proteome</keyword>
<comment type="caution">
    <text evidence="11">The sequence shown here is derived from an EMBL/GenBank/DDBJ whole genome shotgun (WGS) entry which is preliminary data.</text>
</comment>
<dbReference type="SUPFAM" id="SSF47459">
    <property type="entry name" value="HLH, helix-loop-helix DNA-binding domain"/>
    <property type="match status" value="1"/>
</dbReference>
<feature type="compositionally biased region" description="Gly residues" evidence="8">
    <location>
        <begin position="313"/>
        <end position="322"/>
    </location>
</feature>
<feature type="region of interest" description="Disordered" evidence="8">
    <location>
        <begin position="229"/>
        <end position="258"/>
    </location>
</feature>
<evidence type="ECO:0000256" key="6">
    <source>
        <dbReference type="ARBA" id="ARBA00023136"/>
    </source>
</evidence>
<dbReference type="GO" id="GO:0003700">
    <property type="term" value="F:DNA-binding transcription factor activity"/>
    <property type="evidence" value="ECO:0007669"/>
    <property type="project" value="InterPro"/>
</dbReference>
<feature type="transmembrane region" description="Helical" evidence="9">
    <location>
        <begin position="57"/>
        <end position="78"/>
    </location>
</feature>
<keyword evidence="4 9" id="KW-1133">Transmembrane helix</keyword>
<name>A0A0F4GI90_9PEZI</name>
<dbReference type="GO" id="GO:0003677">
    <property type="term" value="F:DNA binding"/>
    <property type="evidence" value="ECO:0007669"/>
    <property type="project" value="UniProtKB-KW"/>
</dbReference>
<dbReference type="CDD" id="cd11398">
    <property type="entry name" value="bHLHzip_scCBP1"/>
    <property type="match status" value="1"/>
</dbReference>
<evidence type="ECO:0000256" key="3">
    <source>
        <dbReference type="ARBA" id="ARBA00022824"/>
    </source>
</evidence>
<dbReference type="Pfam" id="PF11779">
    <property type="entry name" value="SPT_ssu-like"/>
    <property type="match status" value="1"/>
</dbReference>
<evidence type="ECO:0000256" key="4">
    <source>
        <dbReference type="ARBA" id="ARBA00022989"/>
    </source>
</evidence>
<dbReference type="GO" id="GO:0005634">
    <property type="term" value="C:nucleus"/>
    <property type="evidence" value="ECO:0007669"/>
    <property type="project" value="TreeGrafter"/>
</dbReference>
<keyword evidence="6 9" id="KW-0472">Membrane</keyword>
<dbReference type="AlphaFoldDB" id="A0A0F4GI90"/>
<dbReference type="PROSITE" id="PS50888">
    <property type="entry name" value="BHLH"/>
    <property type="match status" value="1"/>
</dbReference>
<dbReference type="Proteomes" id="UP000033647">
    <property type="component" value="Unassembled WGS sequence"/>
</dbReference>
<dbReference type="EMBL" id="LAFY01000585">
    <property type="protein sequence ID" value="KJX96963.1"/>
    <property type="molecule type" value="Genomic_DNA"/>
</dbReference>
<feature type="transmembrane region" description="Helical" evidence="9">
    <location>
        <begin position="7"/>
        <end position="26"/>
    </location>
</feature>
<evidence type="ECO:0000313" key="12">
    <source>
        <dbReference type="Proteomes" id="UP000033647"/>
    </source>
</evidence>
<dbReference type="Pfam" id="PF00010">
    <property type="entry name" value="HLH"/>
    <property type="match status" value="1"/>
</dbReference>
<dbReference type="PANTHER" id="PTHR47787:SF1">
    <property type="entry name" value="CENTROMERE-BINDING PROTEIN 1"/>
    <property type="match status" value="1"/>
</dbReference>
<evidence type="ECO:0000256" key="5">
    <source>
        <dbReference type="ARBA" id="ARBA00023125"/>
    </source>
</evidence>
<organism evidence="11 12">
    <name type="scientific">Zymoseptoria brevis</name>
    <dbReference type="NCBI Taxonomy" id="1047168"/>
    <lineage>
        <taxon>Eukaryota</taxon>
        <taxon>Fungi</taxon>
        <taxon>Dikarya</taxon>
        <taxon>Ascomycota</taxon>
        <taxon>Pezizomycotina</taxon>
        <taxon>Dothideomycetes</taxon>
        <taxon>Dothideomycetidae</taxon>
        <taxon>Mycosphaerellales</taxon>
        <taxon>Mycosphaerellaceae</taxon>
        <taxon>Zymoseptoria</taxon>
    </lineage>
</organism>
<dbReference type="STRING" id="1047168.A0A0F4GI90"/>
<keyword evidence="5" id="KW-0238">DNA-binding</keyword>
<sequence>MDFADSTTRYAACVSIVALLAAFLLVQPTGLVKWLQKKNYQYEVTFSLYMLTPTEKFVFNSILFLTVSMLLIASFLYLPDHIMTMSRRTYYYFAGDAGHSNSRQAAETLYETATKAGDAVLGAASDTAYRRQRNTSGLDWPPTSIPARSSRLDDLQAFNLVEATMASLASKRKRPSNDLPLQRPPPGMDVSEFDQHYLGGHEDPMGGNHNDGDMGFAAALAQHNADHLNGDQDAQHTRGQVQASNEVNDGGQSASDTAAAAMAQYHTLTVPQSTEQAFMAQVADASNDRANSASVDQGMPGGPQRTNSFGEFEMGGGPGVSNGEGSPTDGGPQAPGSSSKPQVGTDEWHKIRKDNHKEVERRRRETINEGINELAKIVPGCEKNKGSILARAVQFITQLKENETQNIEKWTLEKLLSEQAITELGTSCDKLKAECQRAWAECEQWKKAAQKAGVTIDHDEKGVGDAE</sequence>
<reference evidence="11 12" key="1">
    <citation type="submission" date="2015-03" db="EMBL/GenBank/DDBJ databases">
        <title>RNA-seq based gene annotation and comparative genomics of four Zymoseptoria species reveal species-specific pathogenicity related genes and transposable element activity.</title>
        <authorList>
            <person name="Grandaubert J."/>
            <person name="Bhattacharyya A."/>
            <person name="Stukenbrock E.H."/>
        </authorList>
    </citation>
    <scope>NUCLEOTIDE SEQUENCE [LARGE SCALE GENOMIC DNA]</scope>
    <source>
        <strain evidence="11 12">Zb18110</strain>
    </source>
</reference>
<dbReference type="Gene3D" id="4.10.280.10">
    <property type="entry name" value="Helix-loop-helix DNA-binding domain"/>
    <property type="match status" value="1"/>
</dbReference>
<keyword evidence="3" id="KW-0256">Endoplasmic reticulum</keyword>
<dbReference type="InterPro" id="IPR011598">
    <property type="entry name" value="bHLH_dom"/>
</dbReference>
<keyword evidence="7" id="KW-0539">Nucleus</keyword>
<proteinExistence type="predicted"/>
<evidence type="ECO:0000259" key="10">
    <source>
        <dbReference type="PROSITE" id="PS50888"/>
    </source>
</evidence>
<dbReference type="PANTHER" id="PTHR47787">
    <property type="entry name" value="CENTROMERE-BINDING PROTEIN 1"/>
    <property type="match status" value="1"/>
</dbReference>
<evidence type="ECO:0000256" key="2">
    <source>
        <dbReference type="ARBA" id="ARBA00022692"/>
    </source>
</evidence>
<evidence type="ECO:0000256" key="1">
    <source>
        <dbReference type="ARBA" id="ARBA00004477"/>
    </source>
</evidence>
<feature type="compositionally biased region" description="Low complexity" evidence="8">
    <location>
        <begin position="249"/>
        <end position="258"/>
    </location>
</feature>
<dbReference type="GO" id="GO:0005789">
    <property type="term" value="C:endoplasmic reticulum membrane"/>
    <property type="evidence" value="ECO:0007669"/>
    <property type="project" value="UniProtKB-SubCell"/>
</dbReference>
<feature type="compositionally biased region" description="Low complexity" evidence="8">
    <location>
        <begin position="283"/>
        <end position="296"/>
    </location>
</feature>
<evidence type="ECO:0000256" key="7">
    <source>
        <dbReference type="ARBA" id="ARBA00023242"/>
    </source>
</evidence>
<dbReference type="OrthoDB" id="71302at2759"/>
<comment type="subcellular location">
    <subcellularLocation>
        <location evidence="1">Endoplasmic reticulum membrane</location>
        <topology evidence="1">Multi-pass membrane protein</topology>
    </subcellularLocation>
</comment>
<dbReference type="InterPro" id="IPR047206">
    <property type="entry name" value="bHLHzip_scCBP1-like"/>
</dbReference>
<feature type="domain" description="BHLH" evidence="10">
    <location>
        <begin position="351"/>
        <end position="399"/>
    </location>
</feature>
<feature type="region of interest" description="Disordered" evidence="8">
    <location>
        <begin position="283"/>
        <end position="364"/>
    </location>
</feature>
<accession>A0A0F4GI90</accession>
<evidence type="ECO:0000256" key="8">
    <source>
        <dbReference type="SAM" id="MobiDB-lite"/>
    </source>
</evidence>
<dbReference type="InterPro" id="IPR036638">
    <property type="entry name" value="HLH_DNA-bd_sf"/>
</dbReference>
<protein>
    <recommendedName>
        <fullName evidence="10">BHLH domain-containing protein</fullName>
    </recommendedName>
</protein>
<evidence type="ECO:0000256" key="9">
    <source>
        <dbReference type="SAM" id="Phobius"/>
    </source>
</evidence>